<evidence type="ECO:0000313" key="1">
    <source>
        <dbReference type="EMBL" id="HHP68555.1"/>
    </source>
</evidence>
<dbReference type="EMBL" id="DRYK01000089">
    <property type="protein sequence ID" value="HHP68555.1"/>
    <property type="molecule type" value="Genomic_DNA"/>
</dbReference>
<dbReference type="AlphaFoldDB" id="A0A7J3Y169"/>
<name>A0A7J3Y169_9CREN</name>
<reference evidence="1" key="1">
    <citation type="journal article" date="2020" name="mSystems">
        <title>Genome- and Community-Level Interaction Insights into Carbon Utilization and Element Cycling Functions of Hydrothermarchaeota in Hydrothermal Sediment.</title>
        <authorList>
            <person name="Zhou Z."/>
            <person name="Liu Y."/>
            <person name="Xu W."/>
            <person name="Pan J."/>
            <person name="Luo Z.H."/>
            <person name="Li M."/>
        </authorList>
    </citation>
    <scope>NUCLEOTIDE SEQUENCE [LARGE SCALE GENOMIC DNA]</scope>
    <source>
        <strain evidence="1">SpSt-110</strain>
    </source>
</reference>
<organism evidence="1">
    <name type="scientific">Thermogladius calderae</name>
    <dbReference type="NCBI Taxonomy" id="1200300"/>
    <lineage>
        <taxon>Archaea</taxon>
        <taxon>Thermoproteota</taxon>
        <taxon>Thermoprotei</taxon>
        <taxon>Desulfurococcales</taxon>
        <taxon>Desulfurococcaceae</taxon>
        <taxon>Thermogladius</taxon>
    </lineage>
</organism>
<proteinExistence type="predicted"/>
<gene>
    <name evidence="1" type="ORF">ENM60_07240</name>
</gene>
<protein>
    <submittedName>
        <fullName evidence="1">Uncharacterized protein</fullName>
    </submittedName>
</protein>
<comment type="caution">
    <text evidence="1">The sequence shown here is derived from an EMBL/GenBank/DDBJ whole genome shotgun (WGS) entry which is preliminary data.</text>
</comment>
<sequence length="137" mass="15825">MQKCIKWGSHGLNVEVENETLSLLGSFNIEVKTRGVVFERATGYRVVDDGRKKYIYVEHMELRPLEDAVNCPDELELGKLVLNRVNLDFEEYLTIVTSSESLIDYIVVTRRLTCIVISRRREAYFDFTGNTLAVYIL</sequence>
<accession>A0A7J3Y169</accession>